<feature type="compositionally biased region" description="Basic and acidic residues" evidence="1">
    <location>
        <begin position="180"/>
        <end position="192"/>
    </location>
</feature>
<gene>
    <name evidence="2" type="ORF">FB45DRAFT_1002151</name>
</gene>
<feature type="compositionally biased region" description="Gly residues" evidence="1">
    <location>
        <begin position="194"/>
        <end position="203"/>
    </location>
</feature>
<proteinExistence type="predicted"/>
<feature type="compositionally biased region" description="Basic and acidic residues" evidence="1">
    <location>
        <begin position="7"/>
        <end position="21"/>
    </location>
</feature>
<organism evidence="2 3">
    <name type="scientific">Roridomyces roridus</name>
    <dbReference type="NCBI Taxonomy" id="1738132"/>
    <lineage>
        <taxon>Eukaryota</taxon>
        <taxon>Fungi</taxon>
        <taxon>Dikarya</taxon>
        <taxon>Basidiomycota</taxon>
        <taxon>Agaricomycotina</taxon>
        <taxon>Agaricomycetes</taxon>
        <taxon>Agaricomycetidae</taxon>
        <taxon>Agaricales</taxon>
        <taxon>Marasmiineae</taxon>
        <taxon>Mycenaceae</taxon>
        <taxon>Roridomyces</taxon>
    </lineage>
</organism>
<keyword evidence="3" id="KW-1185">Reference proteome</keyword>
<feature type="region of interest" description="Disordered" evidence="1">
    <location>
        <begin position="1"/>
        <end position="80"/>
    </location>
</feature>
<dbReference type="Proteomes" id="UP001221142">
    <property type="component" value="Unassembled WGS sequence"/>
</dbReference>
<evidence type="ECO:0000313" key="3">
    <source>
        <dbReference type="Proteomes" id="UP001221142"/>
    </source>
</evidence>
<dbReference type="AlphaFoldDB" id="A0AAD7BYZ1"/>
<name>A0AAD7BYZ1_9AGAR</name>
<feature type="region of interest" description="Disordered" evidence="1">
    <location>
        <begin position="180"/>
        <end position="203"/>
    </location>
</feature>
<evidence type="ECO:0000256" key="1">
    <source>
        <dbReference type="SAM" id="MobiDB-lite"/>
    </source>
</evidence>
<accession>A0AAD7BYZ1</accession>
<comment type="caution">
    <text evidence="2">The sequence shown here is derived from an EMBL/GenBank/DDBJ whole genome shotgun (WGS) entry which is preliminary data.</text>
</comment>
<sequence length="203" mass="20605">MPLFGSHKNDSNKLEKRERAAYNDAQNDLPPTHGHGHGHHTAPGTMQPGMQPGMVDNTTMGGGRNHHRADPIPAGTDAMADPRYGGGAGMAGVGAGAGAGAGLGPGGAAIPPASHIHDPQQTRGGGAMAGKIEHAVGSLVGSNALKAKGLQKEQEAQALKVQSSELAEAERLEREAALRRERAVAHGAHPENRVGGGGGAPYM</sequence>
<reference evidence="2" key="1">
    <citation type="submission" date="2023-03" db="EMBL/GenBank/DDBJ databases">
        <title>Massive genome expansion in bonnet fungi (Mycena s.s.) driven by repeated elements and novel gene families across ecological guilds.</title>
        <authorList>
            <consortium name="Lawrence Berkeley National Laboratory"/>
            <person name="Harder C.B."/>
            <person name="Miyauchi S."/>
            <person name="Viragh M."/>
            <person name="Kuo A."/>
            <person name="Thoen E."/>
            <person name="Andreopoulos B."/>
            <person name="Lu D."/>
            <person name="Skrede I."/>
            <person name="Drula E."/>
            <person name="Henrissat B."/>
            <person name="Morin E."/>
            <person name="Kohler A."/>
            <person name="Barry K."/>
            <person name="LaButti K."/>
            <person name="Morin E."/>
            <person name="Salamov A."/>
            <person name="Lipzen A."/>
            <person name="Mereny Z."/>
            <person name="Hegedus B."/>
            <person name="Baldrian P."/>
            <person name="Stursova M."/>
            <person name="Weitz H."/>
            <person name="Taylor A."/>
            <person name="Grigoriev I.V."/>
            <person name="Nagy L.G."/>
            <person name="Martin F."/>
            <person name="Kauserud H."/>
        </authorList>
    </citation>
    <scope>NUCLEOTIDE SEQUENCE</scope>
    <source>
        <strain evidence="2">9284</strain>
    </source>
</reference>
<protein>
    <submittedName>
        <fullName evidence="2">Uncharacterized protein</fullName>
    </submittedName>
</protein>
<dbReference type="EMBL" id="JARKIF010000007">
    <property type="protein sequence ID" value="KAJ7634554.1"/>
    <property type="molecule type" value="Genomic_DNA"/>
</dbReference>
<evidence type="ECO:0000313" key="2">
    <source>
        <dbReference type="EMBL" id="KAJ7634554.1"/>
    </source>
</evidence>